<dbReference type="PROSITE" id="PS50022">
    <property type="entry name" value="FA58C_3"/>
    <property type="match status" value="4"/>
</dbReference>
<dbReference type="Pfam" id="PF17652">
    <property type="entry name" value="Glyco_hydro81C"/>
    <property type="match status" value="1"/>
</dbReference>
<keyword evidence="10" id="KW-0472">Membrane</keyword>
<accession>A0ABP0QM46</accession>
<reference evidence="13 14" key="1">
    <citation type="submission" date="2024-02" db="EMBL/GenBank/DDBJ databases">
        <authorList>
            <person name="Chen Y."/>
            <person name="Shah S."/>
            <person name="Dougan E. K."/>
            <person name="Thang M."/>
            <person name="Chan C."/>
        </authorList>
    </citation>
    <scope>NUCLEOTIDE SEQUENCE [LARGE SCALE GENOMIC DNA]</scope>
</reference>
<dbReference type="Gene3D" id="2.60.120.260">
    <property type="entry name" value="Galactose-binding domain-like"/>
    <property type="match status" value="4"/>
</dbReference>
<dbReference type="EC" id="3.2.1.39" evidence="3"/>
<dbReference type="PROSITE" id="PS52008">
    <property type="entry name" value="GH81"/>
    <property type="match status" value="1"/>
</dbReference>
<sequence length="1416" mass="155074">MNLVVMACLFALALLPLASGASLLQPLSVERPDEEVFPLPSAPRHLPPYGTEVVGPKSTNKFWANWVVEEGRQLSIHPMPYVLRYDSSTGTPNMQVSRSSSPHVQYGDSETNGAEKIRYYFSPFVNEFGLAAVEGASNEDQIIVKEGLFGVHAEVRGLPGTRRRILFPIYSGMSYVSGYYEGFTPRISSDRALLVIESVSDGIWRLLNNGGKEFRLYAIDSSGNFVDDSFEFHPDGTMNKPFEGWIRLAEAQTPDDRAILDQHAQAILVDWQLDGEQGGSVRYTFTKHAAVPTTLLHFAYASHEKLMTGNAQTMSQLQPLAAPTKGRMKAVVGDTWLLQVNQSEAESLSFLPANEPQSSKVTDLKEKAFGTLQFFLHSDQWRQTMFKGSYYFSGKGFQKVAYTCLLLEKFYGLTHSHTQSCADILRRGFQCLYAPTTPECNGAPIGLYYDVAWHGVASREGFSDIGCRNADFGNACYNDHHYHFSYFVVSAAVLVKLKPEFSADHAFVSFVDTLIRDTTNPSSNDAHFPMFRSFDWFDLHSWSRGVIPSADGKDQESTSEELNLLYGVRLWGMVLQRESLQALGTTMLALCASTIREFFLMTQDNQHHPEDFVTNHVTGIFFQNKVDYATWFGWRYEFIHGIQMLPVTPALLMIRTPDFCRQEWDNILSGLPLSETDPWTSLLLAGTLAIIDPEAAYSRLSAMKPEHMDDGLTQLWALYWSASLSTADVPTTGSTITSSTTTSGATEENLALSRFAVASSESSPEHAAAHAVDGLFVTRWSPSLLDENPWISVDLGAVYALSHVVVFWGEFFPSSYLIQGKVTQWTTLAVAAGSSDLLRSNVPQPTFAQLVRIVSQSTGIDIRLWEFQVFLDADVTSTSSSSSSVTTSSMPISTSTTSLGTSPPTTTESGSTTTPFYGPNLALTKPVLASSFRSPTEHAYKAVDGDSNTQWASAPVNQQWLWVDLLGVYAVGQVVVIWGEEYSDFVLQTAPDGIKWTNVATVNGAPDRVGTVFSPAILAQWVRIQCQSACAMREFRIHGEVPESMTTSSTLATSSSSMSPTPSSTTSLQTGEVQSSTTLINSKVNLALLRPVLSSSQRLPTEHVSRMVDGPVDSQWASAETDAMPWAWVDLLGVHEVVEVAVHWGDDYAQVYELQASPNAVDWVSITTDSGSSGQIVQTTLPPNTQTQWIRIVCLSLSGSSCSIRELLVYEAHAAATVASTTGATTAAPVDENVAKEKPVLASSQILPFEHASKAVDGLAGTQWASASSDDQWIWIDLLGSYELDYVLLSWGNTLPSSYNLETSSNGVTWEVAVEDVQPTAPVERTDLPAGTRSQWLRVFCKSTNGCSIQELQVFGTPVSPVRLLREVGPAGKMTKLAYIGGGCALIALLIAGILALRCRPSSDRIDAQELEACMA</sequence>
<feature type="chain" id="PRO_5045746026" description="glucan endo-1,3-beta-D-glucosidase" evidence="11">
    <location>
        <begin position="21"/>
        <end position="1416"/>
    </location>
</feature>
<comment type="similarity">
    <text evidence="2">Belongs to the glycosyl hydrolase 81 family.</text>
</comment>
<evidence type="ECO:0000256" key="3">
    <source>
        <dbReference type="ARBA" id="ARBA00012780"/>
    </source>
</evidence>
<evidence type="ECO:0000256" key="11">
    <source>
        <dbReference type="SAM" id="SignalP"/>
    </source>
</evidence>
<dbReference type="Pfam" id="PF03639">
    <property type="entry name" value="Glyco_hydro_81"/>
    <property type="match status" value="1"/>
</dbReference>
<comment type="caution">
    <text evidence="13">The sequence shown here is derived from an EMBL/GenBank/DDBJ whole genome shotgun (WGS) entry which is preliminary data.</text>
</comment>
<dbReference type="InterPro" id="IPR005200">
    <property type="entry name" value="Endo-beta-glucanase"/>
</dbReference>
<feature type="domain" description="F5/8 type C" evidence="12">
    <location>
        <begin position="1222"/>
        <end position="1357"/>
    </location>
</feature>
<dbReference type="EMBL" id="CAXAMN010024694">
    <property type="protein sequence ID" value="CAK9089094.1"/>
    <property type="molecule type" value="Genomic_DNA"/>
</dbReference>
<dbReference type="Gene3D" id="1.10.287.1170">
    <property type="entry name" value="glycoside hydrolase family 81 endo-[beta] glucanase"/>
    <property type="match status" value="1"/>
</dbReference>
<keyword evidence="5" id="KW-0119">Carbohydrate metabolism</keyword>
<evidence type="ECO:0000256" key="8">
    <source>
        <dbReference type="ARBA" id="ARBA00023326"/>
    </source>
</evidence>
<evidence type="ECO:0000259" key="12">
    <source>
        <dbReference type="PROSITE" id="PS50022"/>
    </source>
</evidence>
<evidence type="ECO:0000256" key="5">
    <source>
        <dbReference type="ARBA" id="ARBA00023277"/>
    </source>
</evidence>
<feature type="compositionally biased region" description="Low complexity" evidence="9">
    <location>
        <begin position="1046"/>
        <end position="1068"/>
    </location>
</feature>
<evidence type="ECO:0000313" key="14">
    <source>
        <dbReference type="Proteomes" id="UP001642484"/>
    </source>
</evidence>
<evidence type="ECO:0000313" key="13">
    <source>
        <dbReference type="EMBL" id="CAK9089094.1"/>
    </source>
</evidence>
<feature type="domain" description="F5/8 type C" evidence="12">
    <location>
        <begin position="904"/>
        <end position="1024"/>
    </location>
</feature>
<keyword evidence="14" id="KW-1185">Reference proteome</keyword>
<feature type="signal peptide" evidence="11">
    <location>
        <begin position="1"/>
        <end position="20"/>
    </location>
</feature>
<keyword evidence="10" id="KW-0812">Transmembrane</keyword>
<keyword evidence="10" id="KW-1133">Transmembrane helix</keyword>
<dbReference type="InterPro" id="IPR040720">
    <property type="entry name" value="GH81_C"/>
</dbReference>
<dbReference type="Gene3D" id="1.20.5.420">
    <property type="entry name" value="Immunoglobulin FC, subunit C"/>
    <property type="match status" value="1"/>
</dbReference>
<dbReference type="Gene3D" id="2.70.98.30">
    <property type="entry name" value="Golgi alpha-mannosidase II, domain 4"/>
    <property type="match status" value="1"/>
</dbReference>
<dbReference type="Proteomes" id="UP001642484">
    <property type="component" value="Unassembled WGS sequence"/>
</dbReference>
<evidence type="ECO:0000256" key="1">
    <source>
        <dbReference type="ARBA" id="ARBA00000382"/>
    </source>
</evidence>
<feature type="domain" description="F5/8 type C" evidence="12">
    <location>
        <begin position="738"/>
        <end position="872"/>
    </location>
</feature>
<evidence type="ECO:0000256" key="4">
    <source>
        <dbReference type="ARBA" id="ARBA00022801"/>
    </source>
</evidence>
<keyword evidence="8" id="KW-0624">Polysaccharide degradation</keyword>
<evidence type="ECO:0000256" key="2">
    <source>
        <dbReference type="ARBA" id="ARBA00010730"/>
    </source>
</evidence>
<comment type="catalytic activity">
    <reaction evidence="1">
        <text>Hydrolysis of (1-&gt;3)-beta-D-glucosidic linkages in (1-&gt;3)-beta-D-glucans.</text>
        <dbReference type="EC" id="3.2.1.39"/>
    </reaction>
</comment>
<proteinExistence type="inferred from homology"/>
<dbReference type="InterPro" id="IPR008979">
    <property type="entry name" value="Galactose-bd-like_sf"/>
</dbReference>
<dbReference type="InterPro" id="IPR000421">
    <property type="entry name" value="FA58C"/>
</dbReference>
<dbReference type="PANTHER" id="PTHR31983">
    <property type="entry name" value="ENDO-1,3(4)-BETA-GLUCANASE 1"/>
    <property type="match status" value="1"/>
</dbReference>
<keyword evidence="6" id="KW-0326">Glycosidase</keyword>
<feature type="region of interest" description="Disordered" evidence="9">
    <location>
        <begin position="878"/>
        <end position="915"/>
    </location>
</feature>
<dbReference type="InterPro" id="IPR040451">
    <property type="entry name" value="GH81_N"/>
</dbReference>
<evidence type="ECO:0000256" key="9">
    <source>
        <dbReference type="SAM" id="MobiDB-lite"/>
    </source>
</evidence>
<protein>
    <recommendedName>
        <fullName evidence="3">glucan endo-1,3-beta-D-glucosidase</fullName>
        <ecNumber evidence="3">3.2.1.39</ecNumber>
    </recommendedName>
</protein>
<evidence type="ECO:0000256" key="7">
    <source>
        <dbReference type="ARBA" id="ARBA00023316"/>
    </source>
</evidence>
<dbReference type="Pfam" id="PF00754">
    <property type="entry name" value="F5_F8_type_C"/>
    <property type="match status" value="4"/>
</dbReference>
<keyword evidence="4" id="KW-0378">Hydrolase</keyword>
<dbReference type="SUPFAM" id="SSF49785">
    <property type="entry name" value="Galactose-binding domain-like"/>
    <property type="match status" value="4"/>
</dbReference>
<feature type="transmembrane region" description="Helical" evidence="10">
    <location>
        <begin position="1377"/>
        <end position="1397"/>
    </location>
</feature>
<gene>
    <name evidence="13" type="ORF">CCMP2556_LOCUS42908</name>
</gene>
<name>A0ABP0QM46_9DINO</name>
<keyword evidence="11" id="KW-0732">Signal</keyword>
<evidence type="ECO:0000256" key="6">
    <source>
        <dbReference type="ARBA" id="ARBA00023295"/>
    </source>
</evidence>
<feature type="region of interest" description="Disordered" evidence="9">
    <location>
        <begin position="1046"/>
        <end position="1072"/>
    </location>
</feature>
<dbReference type="PANTHER" id="PTHR31983:SF0">
    <property type="entry name" value="GLUCAN ENDO-1,3-BETA-D-GLUCOSIDASE 2"/>
    <property type="match status" value="1"/>
</dbReference>
<keyword evidence="7" id="KW-0961">Cell wall biogenesis/degradation</keyword>
<evidence type="ECO:0000256" key="10">
    <source>
        <dbReference type="SAM" id="Phobius"/>
    </source>
</evidence>
<organism evidence="13 14">
    <name type="scientific">Durusdinium trenchii</name>
    <dbReference type="NCBI Taxonomy" id="1381693"/>
    <lineage>
        <taxon>Eukaryota</taxon>
        <taxon>Sar</taxon>
        <taxon>Alveolata</taxon>
        <taxon>Dinophyceae</taxon>
        <taxon>Suessiales</taxon>
        <taxon>Symbiodiniaceae</taxon>
        <taxon>Durusdinium</taxon>
    </lineage>
</organism>
<feature type="domain" description="F5/8 type C" evidence="12">
    <location>
        <begin position="1072"/>
        <end position="1212"/>
    </location>
</feature>